<protein>
    <recommendedName>
        <fullName evidence="3">Type 1 pili tip component</fullName>
    </recommendedName>
</protein>
<comment type="caution">
    <text evidence="1">The sequence shown here is derived from an EMBL/GenBank/DDBJ whole genome shotgun (WGS) entry which is preliminary data.</text>
</comment>
<dbReference type="OrthoDB" id="6386565at2"/>
<evidence type="ECO:0008006" key="3">
    <source>
        <dbReference type="Google" id="ProtNLM"/>
    </source>
</evidence>
<name>A0A369BT29_9GAMM</name>
<organism evidence="1 2">
    <name type="scientific">Thioalbus denitrificans</name>
    <dbReference type="NCBI Taxonomy" id="547122"/>
    <lineage>
        <taxon>Bacteria</taxon>
        <taxon>Pseudomonadati</taxon>
        <taxon>Pseudomonadota</taxon>
        <taxon>Gammaproteobacteria</taxon>
        <taxon>Chromatiales</taxon>
        <taxon>Ectothiorhodospiraceae</taxon>
        <taxon>Thioalbus</taxon>
    </lineage>
</organism>
<proteinExistence type="predicted"/>
<keyword evidence="2" id="KW-1185">Reference proteome</keyword>
<accession>A0A369BT29</accession>
<dbReference type="AlphaFoldDB" id="A0A369BT29"/>
<dbReference type="RefSeq" id="WP_114281132.1">
    <property type="nucleotide sequence ID" value="NZ_QPJY01000015.1"/>
</dbReference>
<evidence type="ECO:0000313" key="1">
    <source>
        <dbReference type="EMBL" id="RCX24810.1"/>
    </source>
</evidence>
<sequence>MTTIKRLLKELEEHSAGDMTAREFAVRLPVKDAARLAALAEMYPRKSEAQLVTELLSAALDELEASFPYLQGPRVVAEDEFGDPIYEDLGPSRRFVDLTRKYSALLSGDATEEGAPQESTG</sequence>
<dbReference type="EMBL" id="QPJY01000015">
    <property type="protein sequence ID" value="RCX24810.1"/>
    <property type="molecule type" value="Genomic_DNA"/>
</dbReference>
<evidence type="ECO:0000313" key="2">
    <source>
        <dbReference type="Proteomes" id="UP000252707"/>
    </source>
</evidence>
<reference evidence="1 2" key="1">
    <citation type="submission" date="2018-07" db="EMBL/GenBank/DDBJ databases">
        <title>Genomic Encyclopedia of Type Strains, Phase IV (KMG-IV): sequencing the most valuable type-strain genomes for metagenomic binning, comparative biology and taxonomic classification.</title>
        <authorList>
            <person name="Goeker M."/>
        </authorList>
    </citation>
    <scope>NUCLEOTIDE SEQUENCE [LARGE SCALE GENOMIC DNA]</scope>
    <source>
        <strain evidence="1 2">DSM 26407</strain>
    </source>
</reference>
<gene>
    <name evidence="1" type="ORF">DFQ59_11529</name>
</gene>
<dbReference type="Proteomes" id="UP000252707">
    <property type="component" value="Unassembled WGS sequence"/>
</dbReference>